<organism evidence="2 3">
    <name type="scientific">Caerostris extrusa</name>
    <name type="common">Bark spider</name>
    <name type="synonym">Caerostris bankana</name>
    <dbReference type="NCBI Taxonomy" id="172846"/>
    <lineage>
        <taxon>Eukaryota</taxon>
        <taxon>Metazoa</taxon>
        <taxon>Ecdysozoa</taxon>
        <taxon>Arthropoda</taxon>
        <taxon>Chelicerata</taxon>
        <taxon>Arachnida</taxon>
        <taxon>Araneae</taxon>
        <taxon>Araneomorphae</taxon>
        <taxon>Entelegynae</taxon>
        <taxon>Araneoidea</taxon>
        <taxon>Araneidae</taxon>
        <taxon>Caerostris</taxon>
    </lineage>
</organism>
<proteinExistence type="predicted"/>
<dbReference type="EMBL" id="BPLR01005242">
    <property type="protein sequence ID" value="GIY00951.1"/>
    <property type="molecule type" value="Genomic_DNA"/>
</dbReference>
<accession>A0AAV4PXA6</accession>
<protein>
    <submittedName>
        <fullName evidence="2">Uncharacterized protein</fullName>
    </submittedName>
</protein>
<sequence length="88" mass="9554">MNATSFKTENLPANKTTVQESKVKKEIPDGINHSNYNKQGGSSAQSVVAPTSPQRETKPAKKFALYQSKKFHGGAAAPSFLKLSLSFR</sequence>
<dbReference type="Proteomes" id="UP001054945">
    <property type="component" value="Unassembled WGS sequence"/>
</dbReference>
<gene>
    <name evidence="2" type="ORF">CEXT_605951</name>
</gene>
<reference evidence="2 3" key="1">
    <citation type="submission" date="2021-06" db="EMBL/GenBank/DDBJ databases">
        <title>Caerostris extrusa draft genome.</title>
        <authorList>
            <person name="Kono N."/>
            <person name="Arakawa K."/>
        </authorList>
    </citation>
    <scope>NUCLEOTIDE SEQUENCE [LARGE SCALE GENOMIC DNA]</scope>
</reference>
<evidence type="ECO:0000313" key="3">
    <source>
        <dbReference type="Proteomes" id="UP001054945"/>
    </source>
</evidence>
<comment type="caution">
    <text evidence="2">The sequence shown here is derived from an EMBL/GenBank/DDBJ whole genome shotgun (WGS) entry which is preliminary data.</text>
</comment>
<evidence type="ECO:0000313" key="2">
    <source>
        <dbReference type="EMBL" id="GIY00951.1"/>
    </source>
</evidence>
<name>A0AAV4PXA6_CAEEX</name>
<keyword evidence="3" id="KW-1185">Reference proteome</keyword>
<feature type="region of interest" description="Disordered" evidence="1">
    <location>
        <begin position="1"/>
        <end position="58"/>
    </location>
</feature>
<feature type="compositionally biased region" description="Polar residues" evidence="1">
    <location>
        <begin position="32"/>
        <end position="54"/>
    </location>
</feature>
<feature type="compositionally biased region" description="Polar residues" evidence="1">
    <location>
        <begin position="1"/>
        <end position="20"/>
    </location>
</feature>
<dbReference type="AlphaFoldDB" id="A0AAV4PXA6"/>
<evidence type="ECO:0000256" key="1">
    <source>
        <dbReference type="SAM" id="MobiDB-lite"/>
    </source>
</evidence>